<proteinExistence type="predicted"/>
<keyword evidence="3" id="KW-1185">Reference proteome</keyword>
<dbReference type="Proteomes" id="UP000819052">
    <property type="component" value="Unassembled WGS sequence"/>
</dbReference>
<dbReference type="RefSeq" id="WP_167079306.1">
    <property type="nucleotide sequence ID" value="NZ_VVIW01000018.1"/>
</dbReference>
<accession>A0ABX0M803</accession>
<evidence type="ECO:0000313" key="2">
    <source>
        <dbReference type="EMBL" id="NHZ43325.1"/>
    </source>
</evidence>
<comment type="caution">
    <text evidence="2">The sequence shown here is derived from an EMBL/GenBank/DDBJ whole genome shotgun (WGS) entry which is preliminary data.</text>
</comment>
<evidence type="ECO:0000256" key="1">
    <source>
        <dbReference type="SAM" id="MobiDB-lite"/>
    </source>
</evidence>
<reference evidence="2 3" key="1">
    <citation type="submission" date="2019-09" db="EMBL/GenBank/DDBJ databases">
        <title>Taxonomy of Antarctic Massilia spp.: description of Massilia rubra sp. nov., Massilia aquatica sp. nov., Massilia mucilaginosa sp. nov., Massilia frigida sp. nov. isolated from streams, lakes and regoliths.</title>
        <authorList>
            <person name="Holochova P."/>
            <person name="Sedlacek I."/>
            <person name="Kralova S."/>
            <person name="Maslanova I."/>
            <person name="Busse H.-J."/>
            <person name="Stankova E."/>
            <person name="Vrbovska V."/>
            <person name="Kovarovic V."/>
            <person name="Bartak M."/>
            <person name="Svec P."/>
            <person name="Pantucek R."/>
        </authorList>
    </citation>
    <scope>NUCLEOTIDE SEQUENCE [LARGE SCALE GENOMIC DNA]</scope>
    <source>
        <strain evidence="2 3">CCM 8693</strain>
    </source>
</reference>
<name>A0ABX0M803_9BURK</name>
<dbReference type="EMBL" id="VVIW01000018">
    <property type="protein sequence ID" value="NHZ43325.1"/>
    <property type="molecule type" value="Genomic_DNA"/>
</dbReference>
<gene>
    <name evidence="2" type="ORF">F1609_24570</name>
</gene>
<feature type="region of interest" description="Disordered" evidence="1">
    <location>
        <begin position="1"/>
        <end position="22"/>
    </location>
</feature>
<protein>
    <submittedName>
        <fullName evidence="2">Uncharacterized protein</fullName>
    </submittedName>
</protein>
<feature type="compositionally biased region" description="Polar residues" evidence="1">
    <location>
        <begin position="1"/>
        <end position="11"/>
    </location>
</feature>
<organism evidence="2 3">
    <name type="scientific">Massilia aquatica</name>
    <dbReference type="NCBI Taxonomy" id="2609000"/>
    <lineage>
        <taxon>Bacteria</taxon>
        <taxon>Pseudomonadati</taxon>
        <taxon>Pseudomonadota</taxon>
        <taxon>Betaproteobacteria</taxon>
        <taxon>Burkholderiales</taxon>
        <taxon>Oxalobacteraceae</taxon>
        <taxon>Telluria group</taxon>
        <taxon>Massilia</taxon>
    </lineage>
</organism>
<evidence type="ECO:0000313" key="3">
    <source>
        <dbReference type="Proteomes" id="UP000819052"/>
    </source>
</evidence>
<sequence>MDKLATATTPLPGNRSETHTPSGELRWNFINVYRATEDQALEKFRRHVMDTEPHADFGEFARLARALPESHDDARRSDWETVLSAPATALLATLDALNTADPALALKVAAMSLVSVGSSFEIHRQLVTRLEAWLSDPAAPLATRVDLGLLLCEHWPHREPYTLTSLLLVLVVQESARDPERLRSAIEPLRSKSHNASSTLLSNSDDKQLLLALGRNMRALDPWLAAVMFSGFLCEVRTMPDSDPGNDRLAREVAADLFALLSAIPAAHSDKPQPLARAWCTLLRTAHRDTPWYPAASAAALVATRRMDDWHEALGNLFTIAVNAVDQPAAAQALVHYTDAIALRQAAPDADWRSHAYLCSTLLEELDGLLAPRYRSSGSGRNVDLPPCPEHALHAIMVDKFWAQMEHVVAIRPDAAAHVLANAMHSKDTRLGGRAAERLVQIFPRAVASDPASADSLLGWLAKMTFASDLSKERRRDAQQLYDRLLPVLLSIAPQAASTGRHFHNPLTDR</sequence>